<reference evidence="2 3" key="1">
    <citation type="submission" date="2015-08" db="EMBL/GenBank/DDBJ databases">
        <title>Complete genome sequence of Sulfurifustis variabilis.</title>
        <authorList>
            <person name="Miura A."/>
            <person name="Kojima H."/>
            <person name="Fukui M."/>
        </authorList>
    </citation>
    <scope>NUCLEOTIDE SEQUENCE [LARGE SCALE GENOMIC DNA]</scope>
    <source>
        <strain evidence="3">skN76</strain>
    </source>
</reference>
<keyword evidence="3" id="KW-1185">Reference proteome</keyword>
<evidence type="ECO:0000313" key="2">
    <source>
        <dbReference type="EMBL" id="BAU49319.1"/>
    </source>
</evidence>
<organism evidence="2 3">
    <name type="scientific">Sulfurifustis variabilis</name>
    <dbReference type="NCBI Taxonomy" id="1675686"/>
    <lineage>
        <taxon>Bacteria</taxon>
        <taxon>Pseudomonadati</taxon>
        <taxon>Pseudomonadota</taxon>
        <taxon>Gammaproteobacteria</taxon>
        <taxon>Acidiferrobacterales</taxon>
        <taxon>Acidiferrobacteraceae</taxon>
        <taxon>Sulfurifustis</taxon>
    </lineage>
</organism>
<dbReference type="KEGG" id="sva:SVA_2771"/>
<keyword evidence="1" id="KW-0472">Membrane</keyword>
<gene>
    <name evidence="2" type="ORF">SVA_2771</name>
</gene>
<name>A0A1B4V700_9GAMM</name>
<dbReference type="Proteomes" id="UP000218899">
    <property type="component" value="Chromosome"/>
</dbReference>
<feature type="transmembrane region" description="Helical" evidence="1">
    <location>
        <begin position="7"/>
        <end position="29"/>
    </location>
</feature>
<dbReference type="RefSeq" id="WP_197703207.1">
    <property type="nucleotide sequence ID" value="NZ_AP014936.1"/>
</dbReference>
<dbReference type="EMBL" id="AP014936">
    <property type="protein sequence ID" value="BAU49319.1"/>
    <property type="molecule type" value="Genomic_DNA"/>
</dbReference>
<keyword evidence="1" id="KW-1133">Transmembrane helix</keyword>
<evidence type="ECO:0000313" key="3">
    <source>
        <dbReference type="Proteomes" id="UP000218899"/>
    </source>
</evidence>
<dbReference type="AlphaFoldDB" id="A0A1B4V700"/>
<accession>A0A1B4V700</accession>
<protein>
    <submittedName>
        <fullName evidence="2">RND transporter</fullName>
    </submittedName>
</protein>
<keyword evidence="1" id="KW-0812">Transmembrane</keyword>
<sequence length="84" mass="9201">MAPPRELLAWLDSVPLIPLAIGALFLGLAPFTPEPHVWQKIKMLAAGQLSRPLDIFDLLMHAALPVLLVLKLARRGRAASHPTH</sequence>
<evidence type="ECO:0000256" key="1">
    <source>
        <dbReference type="SAM" id="Phobius"/>
    </source>
</evidence>
<feature type="transmembrane region" description="Helical" evidence="1">
    <location>
        <begin position="49"/>
        <end position="70"/>
    </location>
</feature>
<proteinExistence type="predicted"/>